<dbReference type="EMBL" id="CAJJDN010000022">
    <property type="protein sequence ID" value="CAD8066890.1"/>
    <property type="molecule type" value="Genomic_DNA"/>
</dbReference>
<organism evidence="2 3">
    <name type="scientific">Paramecium sonneborni</name>
    <dbReference type="NCBI Taxonomy" id="65129"/>
    <lineage>
        <taxon>Eukaryota</taxon>
        <taxon>Sar</taxon>
        <taxon>Alveolata</taxon>
        <taxon>Ciliophora</taxon>
        <taxon>Intramacronucleata</taxon>
        <taxon>Oligohymenophorea</taxon>
        <taxon>Peniculida</taxon>
        <taxon>Parameciidae</taxon>
        <taxon>Paramecium</taxon>
    </lineage>
</organism>
<keyword evidence="3" id="KW-1185">Reference proteome</keyword>
<evidence type="ECO:0000313" key="2">
    <source>
        <dbReference type="EMBL" id="CAD8066892.1"/>
    </source>
</evidence>
<dbReference type="EMBL" id="CAJJDN010000022">
    <property type="protein sequence ID" value="CAD8066892.1"/>
    <property type="molecule type" value="Genomic_DNA"/>
</dbReference>
<gene>
    <name evidence="1" type="ORF">PSON_ATCC_30995.1.T0220168</name>
    <name evidence="2" type="ORF">PSON_ATCC_30995.1.T0220169</name>
</gene>
<evidence type="ECO:0000313" key="1">
    <source>
        <dbReference type="EMBL" id="CAD8066890.1"/>
    </source>
</evidence>
<sequence length="147" mass="17244">MPGVYEASHLYYKNDKGEIYVGEIKYVAGSKSVDLPIQQLAEQFNINHIIVSQTNLWVFPFLSSHRCDHTIIQKTSDKVFQFIVGEIKYRIQQIMNIGILPKMICRMSKILIQQYEGNITIWPKFLWLDYSMISCLKNEGRRLKKNI</sequence>
<evidence type="ECO:0000313" key="3">
    <source>
        <dbReference type="Proteomes" id="UP000692954"/>
    </source>
</evidence>
<accession>A0A8S1LKV6</accession>
<dbReference type="OrthoDB" id="10049244at2759"/>
<reference evidence="2" key="1">
    <citation type="submission" date="2021-01" db="EMBL/GenBank/DDBJ databases">
        <authorList>
            <consortium name="Genoscope - CEA"/>
            <person name="William W."/>
        </authorList>
    </citation>
    <scope>NUCLEOTIDE SEQUENCE</scope>
</reference>
<dbReference type="AlphaFoldDB" id="A0A8S1LKV6"/>
<proteinExistence type="predicted"/>
<comment type="caution">
    <text evidence="2">The sequence shown here is derived from an EMBL/GenBank/DDBJ whole genome shotgun (WGS) entry which is preliminary data.</text>
</comment>
<protein>
    <submittedName>
        <fullName evidence="2">Uncharacterized protein</fullName>
    </submittedName>
</protein>
<name>A0A8S1LKV6_9CILI</name>
<dbReference type="Proteomes" id="UP000692954">
    <property type="component" value="Unassembled WGS sequence"/>
</dbReference>